<feature type="region of interest" description="Disordered" evidence="11">
    <location>
        <begin position="1309"/>
        <end position="1348"/>
    </location>
</feature>
<dbReference type="GO" id="GO:0005886">
    <property type="term" value="C:plasma membrane"/>
    <property type="evidence" value="ECO:0007669"/>
    <property type="project" value="UniProtKB-SubCell"/>
</dbReference>
<evidence type="ECO:0000256" key="11">
    <source>
        <dbReference type="SAM" id="MobiDB-lite"/>
    </source>
</evidence>
<evidence type="ECO:0000256" key="9">
    <source>
        <dbReference type="ARBA" id="ARBA00023157"/>
    </source>
</evidence>
<evidence type="ECO:0000256" key="3">
    <source>
        <dbReference type="ARBA" id="ARBA00022692"/>
    </source>
</evidence>
<name>A0AA85FBU2_9TREM</name>
<dbReference type="SUPFAM" id="SSF49785">
    <property type="entry name" value="Galactose-binding domain-like"/>
    <property type="match status" value="1"/>
</dbReference>
<evidence type="ECO:0000313" key="14">
    <source>
        <dbReference type="Proteomes" id="UP000050792"/>
    </source>
</evidence>
<dbReference type="WBParaSite" id="SRDH1_41760.2">
    <property type="protein sequence ID" value="SRDH1_41760.2"/>
    <property type="gene ID" value="SRDH1_41760"/>
</dbReference>
<evidence type="ECO:0000256" key="1">
    <source>
        <dbReference type="ARBA" id="ARBA00004251"/>
    </source>
</evidence>
<evidence type="ECO:0000256" key="10">
    <source>
        <dbReference type="ARBA" id="ARBA00023180"/>
    </source>
</evidence>
<feature type="compositionally biased region" description="Pro residues" evidence="11">
    <location>
        <begin position="1328"/>
        <end position="1339"/>
    </location>
</feature>
<dbReference type="WBParaSite" id="SRDH1_41760.3">
    <property type="protein sequence ID" value="SRDH1_41760.3"/>
    <property type="gene ID" value="SRDH1_41760"/>
</dbReference>
<evidence type="ECO:0000256" key="6">
    <source>
        <dbReference type="ARBA" id="ARBA00022840"/>
    </source>
</evidence>
<evidence type="ECO:0000256" key="4">
    <source>
        <dbReference type="ARBA" id="ARBA00022729"/>
    </source>
</evidence>
<dbReference type="Gene3D" id="2.60.120.260">
    <property type="entry name" value="Galactose-binding domain-like"/>
    <property type="match status" value="1"/>
</dbReference>
<dbReference type="Pfam" id="PF00754">
    <property type="entry name" value="F5_F8_type_C"/>
    <property type="match status" value="1"/>
</dbReference>
<evidence type="ECO:0000256" key="2">
    <source>
        <dbReference type="ARBA" id="ARBA00022475"/>
    </source>
</evidence>
<keyword evidence="8 12" id="KW-0472">Membrane</keyword>
<evidence type="ECO:0000313" key="16">
    <source>
        <dbReference type="WBParaSite" id="SRDH1_41760.2"/>
    </source>
</evidence>
<dbReference type="SMART" id="SM00231">
    <property type="entry name" value="FA58C"/>
    <property type="match status" value="1"/>
</dbReference>
<evidence type="ECO:0000256" key="12">
    <source>
        <dbReference type="SAM" id="Phobius"/>
    </source>
</evidence>
<keyword evidence="10" id="KW-0325">Glycoprotein</keyword>
<comment type="subcellular location">
    <subcellularLocation>
        <location evidence="1">Cell membrane</location>
        <topology evidence="1">Single-pass type I membrane protein</topology>
    </subcellularLocation>
</comment>
<feature type="region of interest" description="Disordered" evidence="11">
    <location>
        <begin position="1210"/>
        <end position="1239"/>
    </location>
</feature>
<dbReference type="Pfam" id="PF21114">
    <property type="entry name" value="DDR1-2_DS-like"/>
    <property type="match status" value="1"/>
</dbReference>
<organism evidence="14 17">
    <name type="scientific">Schistosoma rodhaini</name>
    <dbReference type="NCBI Taxonomy" id="6188"/>
    <lineage>
        <taxon>Eukaryota</taxon>
        <taxon>Metazoa</taxon>
        <taxon>Spiralia</taxon>
        <taxon>Lophotrochozoa</taxon>
        <taxon>Platyhelminthes</taxon>
        <taxon>Trematoda</taxon>
        <taxon>Digenea</taxon>
        <taxon>Strigeidida</taxon>
        <taxon>Schistosomatoidea</taxon>
        <taxon>Schistosomatidae</taxon>
        <taxon>Schistosoma</taxon>
    </lineage>
</organism>
<keyword evidence="2" id="KW-1003">Cell membrane</keyword>
<keyword evidence="9" id="KW-1015">Disulfide bond</keyword>
<proteinExistence type="predicted"/>
<dbReference type="InterPro" id="IPR008979">
    <property type="entry name" value="Galactose-bd-like_sf"/>
</dbReference>
<accession>A0AA85FBU2</accession>
<keyword evidence="3 12" id="KW-0812">Transmembrane</keyword>
<protein>
    <recommendedName>
        <fullName evidence="13">F5/8 type C domain-containing protein</fullName>
    </recommendedName>
</protein>
<evidence type="ECO:0000313" key="17">
    <source>
        <dbReference type="WBParaSite" id="SRDH1_41760.3"/>
    </source>
</evidence>
<reference evidence="14" key="1">
    <citation type="submission" date="2022-06" db="EMBL/GenBank/DDBJ databases">
        <authorList>
            <person name="Berger JAMES D."/>
            <person name="Berger JAMES D."/>
        </authorList>
    </citation>
    <scope>NUCLEOTIDE SEQUENCE [LARGE SCALE GENOMIC DNA]</scope>
</reference>
<dbReference type="GO" id="GO:0005524">
    <property type="term" value="F:ATP binding"/>
    <property type="evidence" value="ECO:0007669"/>
    <property type="project" value="UniProtKB-KW"/>
</dbReference>
<feature type="domain" description="F5/8 type C" evidence="13">
    <location>
        <begin position="91"/>
        <end position="252"/>
    </location>
</feature>
<feature type="compositionally biased region" description="Basic and acidic residues" evidence="11">
    <location>
        <begin position="1310"/>
        <end position="1325"/>
    </location>
</feature>
<evidence type="ECO:0000256" key="8">
    <source>
        <dbReference type="ARBA" id="ARBA00023136"/>
    </source>
</evidence>
<feature type="region of interest" description="Disordered" evidence="11">
    <location>
        <begin position="655"/>
        <end position="681"/>
    </location>
</feature>
<keyword evidence="6" id="KW-0067">ATP-binding</keyword>
<evidence type="ECO:0000313" key="15">
    <source>
        <dbReference type="WBParaSite" id="SRDH1_41760.1"/>
    </source>
</evidence>
<dbReference type="Proteomes" id="UP000050792">
    <property type="component" value="Unassembled WGS sequence"/>
</dbReference>
<feature type="compositionally biased region" description="Low complexity" evidence="11">
    <location>
        <begin position="1213"/>
        <end position="1239"/>
    </location>
</feature>
<evidence type="ECO:0000259" key="13">
    <source>
        <dbReference type="PROSITE" id="PS50022"/>
    </source>
</evidence>
<keyword evidence="5" id="KW-0547">Nucleotide-binding</keyword>
<keyword evidence="4" id="KW-0732">Signal</keyword>
<sequence>MPGRIIQIEKFELSQFRKIYCKCPAKSNVNSNDNKCTSRSATTILTLFYSLISLVVISDLIANYLCSSVLASSNSGVSFIQNDYDLDKTKCIQSLLVNRHQIPDSAFNATSEVVDPSGAKRYNAHSIRNENTDFAWCPGKRISTECDEYVEIDMGELNIITKVVISGLLAEGGGSRYTPYFYIRYKREINEENWRTYRQLRPTIISRLLGGLDALVPKFVVLDPPLIARWIRIYPYRDTPGFVCIRLEAYGCRFSDDLVEYRIPEGSLAHPPYQAETNLYKSQGSEVFNTEKLNSSQAGGGLPFSDTCYDGHRIEPGSLLDGGLGCLIDLNSANRDTIPSIRQTVGVSSKADSSMNHQFVGWHRDRWKSSQDKDNDVVDMLFRFASVRNFTRLRLYISNNYLEKIRLPRRLEVKFSVGGVHFSGQLPISREFKLENRSLGVFSIILDLSHRIGQVVQLKAFFADDWLLFSEIRFESEKVTTPIKIDELAMLSEKSSNHQSINEEEDLMNTKHESDANKVPSSNDTSVFDDPTTRLSTVVILVLVLLCCFLGLLAGVACFSVTWMHRKRHDLEREKHQVHKTLLIRGEDALNVCTTTGLRGNGDVNLIGSGGDGGYATVRPNMYPFLLSAAKPEIGVSTVLPNGGLQSYHQIVLSSNTSTESPNSVSNEKNPSQQQAQLRQTSQTNVGMIIGQQSNTIVNRLSGDTIGPSDGVTSETEAFCDNNNNKHNDDNDETHPHHRYSLSLFNNHQYHHNHQIRKQHSSVLSSLLCISKMKKHRRKQCSVKINHNNRTISQFDHTNNIHGNINSKEINHITATTTTTNTTTNNSNNNTELLNTVNNFSIVNQLVSSQSGHNLGLCSTDLLNAHLRGQTSVQAANGLLQIDLSRGHPSMLINGRPLMRISASSNPSDVTDNSWLLQTGYRNNNAVCCTSSMGMNLLNSEPGVYTTVSGAESDVDSNGASTMSPEYASTSMLHDYPILAATLAQLNQQRLAATLTPSMNIQPNLYPCSNPLNIGSSSNCSVNFNILSNPPLNSPFSNNNNIINNSSTYGNINSHKNNFLTSMNTIQQPLLFTNLHSMHDMMMMLTTKTTTTATAAITTSPVTKLSNGIQSSQIGLLTETHGNNNSNNYRYGVESDIVQNIFQQNNCQSQNPQIYDAYNLPTPSAPIYYPTTHQIIPSTIGQYFPCIITSTQTTGLSFISASSSGIAPHTVLSPSSSSKSNGNTMNNTATATANNNNNPTLLGRGGHINNEYKSPKRNDVVNIEQSHKRSDMNKLDFNVKSSLTTNTCLSKSNYRVSNHNPWIKVSNSNRYDELEPAQRRQHDENLLPPTPSSPPPPLPRSIITTKHH</sequence>
<dbReference type="InterPro" id="IPR048525">
    <property type="entry name" value="DDR1-2_DS-like"/>
</dbReference>
<keyword evidence="14" id="KW-1185">Reference proteome</keyword>
<evidence type="ECO:0000256" key="7">
    <source>
        <dbReference type="ARBA" id="ARBA00022989"/>
    </source>
</evidence>
<dbReference type="PROSITE" id="PS50022">
    <property type="entry name" value="FA58C_3"/>
    <property type="match status" value="1"/>
</dbReference>
<dbReference type="PANTHER" id="PTHR24543">
    <property type="entry name" value="MULTICOPPER OXIDASE-RELATED"/>
    <property type="match status" value="1"/>
</dbReference>
<feature type="transmembrane region" description="Helical" evidence="12">
    <location>
        <begin position="538"/>
        <end position="563"/>
    </location>
</feature>
<dbReference type="InterPro" id="IPR000421">
    <property type="entry name" value="FA58C"/>
</dbReference>
<feature type="compositionally biased region" description="Polar residues" evidence="11">
    <location>
        <begin position="655"/>
        <end position="671"/>
    </location>
</feature>
<dbReference type="WBParaSite" id="SRDH1_41760.1">
    <property type="protein sequence ID" value="SRDH1_41760.1"/>
    <property type="gene ID" value="SRDH1_41760"/>
</dbReference>
<keyword evidence="7 12" id="KW-1133">Transmembrane helix</keyword>
<evidence type="ECO:0000256" key="5">
    <source>
        <dbReference type="ARBA" id="ARBA00022741"/>
    </source>
</evidence>
<dbReference type="Gene3D" id="2.60.120.1190">
    <property type="match status" value="1"/>
</dbReference>
<feature type="compositionally biased region" description="Low complexity" evidence="11">
    <location>
        <begin position="672"/>
        <end position="681"/>
    </location>
</feature>
<reference evidence="15 16" key="2">
    <citation type="submission" date="2023-11" db="UniProtKB">
        <authorList>
            <consortium name="WormBaseParasite"/>
        </authorList>
    </citation>
    <scope>IDENTIFICATION</scope>
</reference>